<dbReference type="EMBL" id="JACBZS010000001">
    <property type="protein sequence ID" value="NYI70295.1"/>
    <property type="molecule type" value="Genomic_DNA"/>
</dbReference>
<proteinExistence type="predicted"/>
<dbReference type="PROSITE" id="PS51186">
    <property type="entry name" value="GNAT"/>
    <property type="match status" value="2"/>
</dbReference>
<evidence type="ECO:0000313" key="2">
    <source>
        <dbReference type="EMBL" id="NYI70295.1"/>
    </source>
</evidence>
<gene>
    <name evidence="2" type="ORF">GGQ54_000855</name>
</gene>
<dbReference type="GO" id="GO:0008999">
    <property type="term" value="F:protein-N-terminal-alanine acetyltransferase activity"/>
    <property type="evidence" value="ECO:0007669"/>
    <property type="project" value="TreeGrafter"/>
</dbReference>
<dbReference type="RefSeq" id="WP_179444268.1">
    <property type="nucleotide sequence ID" value="NZ_JACBZS010000001.1"/>
</dbReference>
<comment type="caution">
    <text evidence="2">The sequence shown here is derived from an EMBL/GenBank/DDBJ whole genome shotgun (WGS) entry which is preliminary data.</text>
</comment>
<dbReference type="Proteomes" id="UP000527616">
    <property type="component" value="Unassembled WGS sequence"/>
</dbReference>
<dbReference type="CDD" id="cd04301">
    <property type="entry name" value="NAT_SF"/>
    <property type="match status" value="1"/>
</dbReference>
<dbReference type="Pfam" id="PF13302">
    <property type="entry name" value="Acetyltransf_3"/>
    <property type="match status" value="2"/>
</dbReference>
<dbReference type="PANTHER" id="PTHR43441:SF10">
    <property type="entry name" value="ACETYLTRANSFERASE"/>
    <property type="match status" value="1"/>
</dbReference>
<keyword evidence="3" id="KW-1185">Reference proteome</keyword>
<accession>A0A7Z0IK75</accession>
<feature type="domain" description="N-acetyltransferase" evidence="1">
    <location>
        <begin position="210"/>
        <end position="355"/>
    </location>
</feature>
<dbReference type="InterPro" id="IPR051908">
    <property type="entry name" value="Ribosomal_N-acetyltransferase"/>
</dbReference>
<name>A0A7Z0IK75_9ACTN</name>
<dbReference type="SUPFAM" id="SSF55729">
    <property type="entry name" value="Acyl-CoA N-acyltransferases (Nat)"/>
    <property type="match status" value="2"/>
</dbReference>
<reference evidence="2 3" key="1">
    <citation type="submission" date="2020-07" db="EMBL/GenBank/DDBJ databases">
        <title>Sequencing the genomes of 1000 actinobacteria strains.</title>
        <authorList>
            <person name="Klenk H.-P."/>
        </authorList>
    </citation>
    <scope>NUCLEOTIDE SEQUENCE [LARGE SCALE GENOMIC DNA]</scope>
    <source>
        <strain evidence="2 3">DSM 103164</strain>
    </source>
</reference>
<dbReference type="GO" id="GO:1990189">
    <property type="term" value="F:protein N-terminal-serine acetyltransferase activity"/>
    <property type="evidence" value="ECO:0007669"/>
    <property type="project" value="TreeGrafter"/>
</dbReference>
<organism evidence="2 3">
    <name type="scientific">Naumannella cuiyingiana</name>
    <dbReference type="NCBI Taxonomy" id="1347891"/>
    <lineage>
        <taxon>Bacteria</taxon>
        <taxon>Bacillati</taxon>
        <taxon>Actinomycetota</taxon>
        <taxon>Actinomycetes</taxon>
        <taxon>Propionibacteriales</taxon>
        <taxon>Propionibacteriaceae</taxon>
        <taxon>Naumannella</taxon>
    </lineage>
</organism>
<dbReference type="InterPro" id="IPR016181">
    <property type="entry name" value="Acyl_CoA_acyltransferase"/>
</dbReference>
<protein>
    <submittedName>
        <fullName evidence="2">RimJ/RimL family protein N-acetyltransferase</fullName>
    </submittedName>
</protein>
<feature type="domain" description="N-acetyltransferase" evidence="1">
    <location>
        <begin position="24"/>
        <end position="190"/>
    </location>
</feature>
<dbReference type="AlphaFoldDB" id="A0A7Z0IK75"/>
<dbReference type="PANTHER" id="PTHR43441">
    <property type="entry name" value="RIBOSOMAL-PROTEIN-SERINE ACETYLTRANSFERASE"/>
    <property type="match status" value="1"/>
</dbReference>
<sequence length="356" mass="38926">MDGRRPGVAFPADVPELIDTATGLRLRALTEDDLPAVIEQSNDPDTARWTTVPQPYGMAEARAFLEQIQAKGWRDGSQAGFAVEVPIDGRPRYAGQLDLRFTEPGRGEVGFVTHPAMRGRGVMRAALGLLVPWAFATQGLHVIRWYAAVGNWGSRRAAEAAGFRHEGIGRHRVHLRTGDVDGWIASITPADLTTPAPRWLSLPDLRGERVVLREPRETDARRIGDSPAAGAALLERAREERARRSAARFALADPRTDACLGWVALHHLDQPARRLSVDGFVHPDARGRGVATEALRILTTYALAEWTTSIHLLVDTADPAGQRVAERAGWRRVGVLREAGPRPGRPAADLTLWAVP</sequence>
<evidence type="ECO:0000313" key="3">
    <source>
        <dbReference type="Proteomes" id="UP000527616"/>
    </source>
</evidence>
<dbReference type="GO" id="GO:0005737">
    <property type="term" value="C:cytoplasm"/>
    <property type="evidence" value="ECO:0007669"/>
    <property type="project" value="TreeGrafter"/>
</dbReference>
<evidence type="ECO:0000259" key="1">
    <source>
        <dbReference type="PROSITE" id="PS51186"/>
    </source>
</evidence>
<dbReference type="InterPro" id="IPR000182">
    <property type="entry name" value="GNAT_dom"/>
</dbReference>
<dbReference type="Gene3D" id="3.40.630.30">
    <property type="match status" value="2"/>
</dbReference>
<keyword evidence="2" id="KW-0808">Transferase</keyword>